<feature type="domain" description="Response regulatory" evidence="13">
    <location>
        <begin position="737"/>
        <end position="852"/>
    </location>
</feature>
<dbReference type="SMART" id="SM00388">
    <property type="entry name" value="HisKA"/>
    <property type="match status" value="1"/>
</dbReference>
<keyword evidence="5" id="KW-0238">DNA-binding</keyword>
<dbReference type="InterPro" id="IPR005467">
    <property type="entry name" value="His_kinase_dom"/>
</dbReference>
<evidence type="ECO:0000259" key="13">
    <source>
        <dbReference type="PROSITE" id="PS50110"/>
    </source>
</evidence>
<dbReference type="SUPFAM" id="SSF48452">
    <property type="entry name" value="TPR-like"/>
    <property type="match status" value="2"/>
</dbReference>
<dbReference type="PROSITE" id="PS50110">
    <property type="entry name" value="RESPONSE_REGULATORY"/>
    <property type="match status" value="1"/>
</dbReference>
<keyword evidence="3 7" id="KW-0597">Phosphoprotein</keyword>
<dbReference type="InterPro" id="IPR036890">
    <property type="entry name" value="HATPase_C_sf"/>
</dbReference>
<dbReference type="SMART" id="SM00448">
    <property type="entry name" value="REC"/>
    <property type="match status" value="1"/>
</dbReference>
<dbReference type="CDD" id="cd00082">
    <property type="entry name" value="HisKA"/>
    <property type="match status" value="1"/>
</dbReference>
<dbReference type="SUPFAM" id="SSF52172">
    <property type="entry name" value="CheY-like"/>
    <property type="match status" value="1"/>
</dbReference>
<dbReference type="EMBL" id="JBHUHT010000008">
    <property type="protein sequence ID" value="MFD2095347.1"/>
    <property type="molecule type" value="Genomic_DNA"/>
</dbReference>
<dbReference type="Pfam" id="PF00512">
    <property type="entry name" value="HisKA"/>
    <property type="match status" value="1"/>
</dbReference>
<evidence type="ECO:0000256" key="6">
    <source>
        <dbReference type="ARBA" id="ARBA00023163"/>
    </source>
</evidence>
<dbReference type="SUPFAM" id="SSF55874">
    <property type="entry name" value="ATPase domain of HSP90 chaperone/DNA topoisomerase II/histidine kinase"/>
    <property type="match status" value="1"/>
</dbReference>
<dbReference type="SMART" id="SM00387">
    <property type="entry name" value="HATPase_c"/>
    <property type="match status" value="1"/>
</dbReference>
<dbReference type="InterPro" id="IPR018060">
    <property type="entry name" value="HTH_AraC"/>
</dbReference>
<feature type="modified residue" description="4-aspartylphosphate" evidence="7">
    <location>
        <position position="785"/>
    </location>
</feature>
<feature type="region of interest" description="Disordered" evidence="10">
    <location>
        <begin position="701"/>
        <end position="728"/>
    </location>
</feature>
<dbReference type="PROSITE" id="PS01124">
    <property type="entry name" value="HTH_ARAC_FAMILY_2"/>
    <property type="match status" value="1"/>
</dbReference>
<evidence type="ECO:0000313" key="14">
    <source>
        <dbReference type="EMBL" id="MFD2095347.1"/>
    </source>
</evidence>
<dbReference type="RefSeq" id="WP_345338507.1">
    <property type="nucleotide sequence ID" value="NZ_BAABLI010000005.1"/>
</dbReference>
<dbReference type="InterPro" id="IPR036097">
    <property type="entry name" value="HisK_dim/P_sf"/>
</dbReference>
<feature type="domain" description="Histidine kinase" evidence="12">
    <location>
        <begin position="477"/>
        <end position="691"/>
    </location>
</feature>
<keyword evidence="15" id="KW-1185">Reference proteome</keyword>
<dbReference type="InterPro" id="IPR004358">
    <property type="entry name" value="Sig_transdc_His_kin-like_C"/>
</dbReference>
<dbReference type="InterPro" id="IPR003594">
    <property type="entry name" value="HATPase_dom"/>
</dbReference>
<dbReference type="Gene3D" id="1.10.287.130">
    <property type="match status" value="1"/>
</dbReference>
<dbReference type="PRINTS" id="PR00344">
    <property type="entry name" value="BCTRLSENSOR"/>
</dbReference>
<dbReference type="Gene3D" id="1.10.10.60">
    <property type="entry name" value="Homeodomain-like"/>
    <property type="match status" value="1"/>
</dbReference>
<dbReference type="InterPro" id="IPR011990">
    <property type="entry name" value="TPR-like_helical_dom_sf"/>
</dbReference>
<dbReference type="PROSITE" id="PS50109">
    <property type="entry name" value="HIS_KIN"/>
    <property type="match status" value="1"/>
</dbReference>
<dbReference type="PROSITE" id="PS00041">
    <property type="entry name" value="HTH_ARAC_FAMILY_1"/>
    <property type="match status" value="1"/>
</dbReference>
<evidence type="ECO:0000256" key="9">
    <source>
        <dbReference type="SAM" id="Coils"/>
    </source>
</evidence>
<dbReference type="Pfam" id="PF12833">
    <property type="entry name" value="HTH_18"/>
    <property type="match status" value="1"/>
</dbReference>
<organism evidence="14 15">
    <name type="scientific">Corallincola platygyrae</name>
    <dbReference type="NCBI Taxonomy" id="1193278"/>
    <lineage>
        <taxon>Bacteria</taxon>
        <taxon>Pseudomonadati</taxon>
        <taxon>Pseudomonadota</taxon>
        <taxon>Gammaproteobacteria</taxon>
        <taxon>Alteromonadales</taxon>
        <taxon>Psychromonadaceae</taxon>
        <taxon>Corallincola</taxon>
    </lineage>
</organism>
<feature type="coiled-coil region" evidence="9">
    <location>
        <begin position="385"/>
        <end position="430"/>
    </location>
</feature>
<dbReference type="EC" id="2.7.13.3" evidence="2"/>
<feature type="repeat" description="TPR" evidence="8">
    <location>
        <begin position="270"/>
        <end position="303"/>
    </location>
</feature>
<dbReference type="Pfam" id="PF00072">
    <property type="entry name" value="Response_reg"/>
    <property type="match status" value="1"/>
</dbReference>
<dbReference type="InterPro" id="IPR009057">
    <property type="entry name" value="Homeodomain-like_sf"/>
</dbReference>
<evidence type="ECO:0000256" key="2">
    <source>
        <dbReference type="ARBA" id="ARBA00012438"/>
    </source>
</evidence>
<dbReference type="PANTHER" id="PTHR43547">
    <property type="entry name" value="TWO-COMPONENT HISTIDINE KINASE"/>
    <property type="match status" value="1"/>
</dbReference>
<dbReference type="InterPro" id="IPR003661">
    <property type="entry name" value="HisK_dim/P_dom"/>
</dbReference>
<sequence>MRAKFVQHCVLSFWLFVIIFSQKTVAVELVQIHLEPHFAAAIADVEAKPVQSLPQLEVAFERADSTDKKSRVAYLLGRAYAAVGQPEQSLAYYQESRELSLAINDDELIHRADYGIASIYLYHDNPLVALDIFKRLRISDEKRGNLRRLGSTLNNIGVSYRLLGKPDLAMQYFIEALVYKEQYENPISVARTLTNIGEIQLDLSQLQNARQRLLQAEQIFAEHKRGNDLMRVYSLIGNIDAQEGEYDAAMSRYKSALDYYQKHGPESALATAYQNIADIYARKKQIDRSIELFEKALELSDNLSAGAISPEIAVRLGEAYLGKGMPEKAMQIYQQALAQVEKRALVAYRAELYLGLSNASEALGDYQQALTYLRQYQTSALGLQSSEMRKQAQELHQKFDVAEKEASIRLLEQENALRETELAAQAYQRNFWLSGSLLLLLAISFLAYFQRSKRKLAANKADVTETILEKKRALFANISHEFRTPLTLILGPLHQLKSNQVTSEKRGQLLEQIELNANRMLRMVEQVLQLAKMEAQGDKEAKLVLLDQVVSQTILEIRPLFEQKSIVLSSSIAPDCSVLGETELLEKVVTNLLSNAVKYTPENGHVAISLSARDDQLTLIVSDSGIGMTDEAKAKVFDRFVRAHTEVEGAPGVGIGLALVKEIIDAHKGSISVSSRVNEGTKFTVVMPRYQSLDKWVKSDAGDSTPVMTSDSSAPQPNIASIQRQEESAESVPSRLKVLIIDDHPEMVAMVADILSAEYDCLTETDSEKAVETAIEQVPDLVITDLMMPVLDGFEVSHKLREHTATSHIPLIMLTAKGDDDSRLKAWQSDIDAYISKPFNPEELLLRCAGLIKVRRIVASHLQLSTGGKPLLSLQPTAASDDKVVQESAESDVPNSAVTTRDKLFIERLESVVNKHYSHPDFDKATIASAVAMSERQLQRKMQALFGQTPTDYVRSFRLALASEALKAGEAVTQVAATVGFSSPAYFSQCFKQKFGISPSEFIRQSQA</sequence>
<proteinExistence type="predicted"/>
<comment type="catalytic activity">
    <reaction evidence="1">
        <text>ATP + protein L-histidine = ADP + protein N-phospho-L-histidine.</text>
        <dbReference type="EC" id="2.7.13.3"/>
    </reaction>
</comment>
<evidence type="ECO:0000256" key="8">
    <source>
        <dbReference type="PROSITE-ProRule" id="PRU00339"/>
    </source>
</evidence>
<evidence type="ECO:0000259" key="12">
    <source>
        <dbReference type="PROSITE" id="PS50109"/>
    </source>
</evidence>
<dbReference type="PANTHER" id="PTHR43547:SF2">
    <property type="entry name" value="HYBRID SIGNAL TRANSDUCTION HISTIDINE KINASE C"/>
    <property type="match status" value="1"/>
</dbReference>
<dbReference type="Proteomes" id="UP001597380">
    <property type="component" value="Unassembled WGS sequence"/>
</dbReference>
<feature type="repeat" description="TPR" evidence="8">
    <location>
        <begin position="310"/>
        <end position="343"/>
    </location>
</feature>
<reference evidence="15" key="1">
    <citation type="journal article" date="2019" name="Int. J. Syst. Evol. Microbiol.">
        <title>The Global Catalogue of Microorganisms (GCM) 10K type strain sequencing project: providing services to taxonomists for standard genome sequencing and annotation.</title>
        <authorList>
            <consortium name="The Broad Institute Genomics Platform"/>
            <consortium name="The Broad Institute Genome Sequencing Center for Infectious Disease"/>
            <person name="Wu L."/>
            <person name="Ma J."/>
        </authorList>
    </citation>
    <scope>NUCLEOTIDE SEQUENCE [LARGE SCALE GENOMIC DNA]</scope>
    <source>
        <strain evidence="15">CGMCC 1.10992</strain>
    </source>
</reference>
<dbReference type="Gene3D" id="1.25.40.10">
    <property type="entry name" value="Tetratricopeptide repeat domain"/>
    <property type="match status" value="2"/>
</dbReference>
<dbReference type="SUPFAM" id="SSF47384">
    <property type="entry name" value="Homodimeric domain of signal transducing histidine kinase"/>
    <property type="match status" value="1"/>
</dbReference>
<dbReference type="Pfam" id="PF14938">
    <property type="entry name" value="SNAP"/>
    <property type="match status" value="1"/>
</dbReference>
<feature type="domain" description="HTH araC/xylS-type" evidence="11">
    <location>
        <begin position="907"/>
        <end position="1005"/>
    </location>
</feature>
<dbReference type="PROSITE" id="PS50005">
    <property type="entry name" value="TPR"/>
    <property type="match status" value="3"/>
</dbReference>
<feature type="repeat" description="TPR" evidence="8">
    <location>
        <begin position="230"/>
        <end position="263"/>
    </location>
</feature>
<evidence type="ECO:0000313" key="15">
    <source>
        <dbReference type="Proteomes" id="UP001597380"/>
    </source>
</evidence>
<dbReference type="Pfam" id="PF13176">
    <property type="entry name" value="TPR_7"/>
    <property type="match status" value="1"/>
</dbReference>
<evidence type="ECO:0000256" key="1">
    <source>
        <dbReference type="ARBA" id="ARBA00000085"/>
    </source>
</evidence>
<evidence type="ECO:0000256" key="7">
    <source>
        <dbReference type="PROSITE-ProRule" id="PRU00169"/>
    </source>
</evidence>
<keyword evidence="6" id="KW-0804">Transcription</keyword>
<dbReference type="Pfam" id="PF02518">
    <property type="entry name" value="HATPase_c"/>
    <property type="match status" value="1"/>
</dbReference>
<dbReference type="InterPro" id="IPR011006">
    <property type="entry name" value="CheY-like_superfamily"/>
</dbReference>
<feature type="compositionally biased region" description="Polar residues" evidence="10">
    <location>
        <begin position="706"/>
        <end position="723"/>
    </location>
</feature>
<dbReference type="Gene3D" id="3.40.50.2300">
    <property type="match status" value="1"/>
</dbReference>
<evidence type="ECO:0000256" key="3">
    <source>
        <dbReference type="ARBA" id="ARBA00022553"/>
    </source>
</evidence>
<evidence type="ECO:0000256" key="10">
    <source>
        <dbReference type="SAM" id="MobiDB-lite"/>
    </source>
</evidence>
<evidence type="ECO:0000259" key="11">
    <source>
        <dbReference type="PROSITE" id="PS01124"/>
    </source>
</evidence>
<keyword evidence="9" id="KW-0175">Coiled coil</keyword>
<dbReference type="SMART" id="SM00342">
    <property type="entry name" value="HTH_ARAC"/>
    <property type="match status" value="1"/>
</dbReference>
<dbReference type="SUPFAM" id="SSF46689">
    <property type="entry name" value="Homeodomain-like"/>
    <property type="match status" value="1"/>
</dbReference>
<comment type="caution">
    <text evidence="14">The sequence shown here is derived from an EMBL/GenBank/DDBJ whole genome shotgun (WGS) entry which is preliminary data.</text>
</comment>
<keyword evidence="8" id="KW-0802">TPR repeat</keyword>
<dbReference type="InterPro" id="IPR018062">
    <property type="entry name" value="HTH_AraC-typ_CS"/>
</dbReference>
<name>A0ABW4XIJ5_9GAMM</name>
<dbReference type="InterPro" id="IPR001789">
    <property type="entry name" value="Sig_transdc_resp-reg_receiver"/>
</dbReference>
<dbReference type="PROSITE" id="PS50293">
    <property type="entry name" value="TPR_REGION"/>
    <property type="match status" value="1"/>
</dbReference>
<evidence type="ECO:0000256" key="4">
    <source>
        <dbReference type="ARBA" id="ARBA00023015"/>
    </source>
</evidence>
<evidence type="ECO:0000256" key="5">
    <source>
        <dbReference type="ARBA" id="ARBA00023125"/>
    </source>
</evidence>
<accession>A0ABW4XIJ5</accession>
<dbReference type="SMART" id="SM00028">
    <property type="entry name" value="TPR"/>
    <property type="match status" value="7"/>
</dbReference>
<keyword evidence="4" id="KW-0805">Transcription regulation</keyword>
<protein>
    <recommendedName>
        <fullName evidence="2">histidine kinase</fullName>
        <ecNumber evidence="2">2.7.13.3</ecNumber>
    </recommendedName>
</protein>
<dbReference type="Gene3D" id="3.30.565.10">
    <property type="entry name" value="Histidine kinase-like ATPase, C-terminal domain"/>
    <property type="match status" value="1"/>
</dbReference>
<dbReference type="InterPro" id="IPR019734">
    <property type="entry name" value="TPR_rpt"/>
</dbReference>
<gene>
    <name evidence="14" type="ORF">ACFSJ3_05060</name>
</gene>